<dbReference type="EMBL" id="JASSZA010000001">
    <property type="protein sequence ID" value="KAK2120616.1"/>
    <property type="molecule type" value="Genomic_DNA"/>
</dbReference>
<evidence type="ECO:0000313" key="3">
    <source>
        <dbReference type="Proteomes" id="UP001266305"/>
    </source>
</evidence>
<sequence>MKGAGESHDQARDRAGSWEVWTQEEASDQAHSPQRRKITAPLGSVVLFPTPPAAPPRPPCPRACVPSPLPHPSLPAQSQISVNMEECEDTREVKGPWGARAGTGGSSHGRHTGGGDPAEHPLLRRKSLQWARRLSRRGPKQAGRAAATEWISQQRLSLYRRSERQELSELVKNRMKHLGLPTTGYGKDAQPGCRRNGRTGPGSGHSQQSATASQGQAVLLSAF</sequence>
<accession>A0ABQ9WG38</accession>
<feature type="compositionally biased region" description="Gly residues" evidence="1">
    <location>
        <begin position="101"/>
        <end position="116"/>
    </location>
</feature>
<feature type="compositionally biased region" description="Basic and acidic residues" evidence="1">
    <location>
        <begin position="1"/>
        <end position="16"/>
    </location>
</feature>
<protein>
    <submittedName>
        <fullName evidence="2">Uncharacterized protein</fullName>
    </submittedName>
</protein>
<feature type="region of interest" description="Disordered" evidence="1">
    <location>
        <begin position="174"/>
        <end position="223"/>
    </location>
</feature>
<feature type="compositionally biased region" description="Basic residues" evidence="1">
    <location>
        <begin position="123"/>
        <end position="139"/>
    </location>
</feature>
<feature type="compositionally biased region" description="Low complexity" evidence="1">
    <location>
        <begin position="204"/>
        <end position="217"/>
    </location>
</feature>
<organism evidence="2 3">
    <name type="scientific">Saguinus oedipus</name>
    <name type="common">Cotton-top tamarin</name>
    <name type="synonym">Oedipomidas oedipus</name>
    <dbReference type="NCBI Taxonomy" id="9490"/>
    <lineage>
        <taxon>Eukaryota</taxon>
        <taxon>Metazoa</taxon>
        <taxon>Chordata</taxon>
        <taxon>Craniata</taxon>
        <taxon>Vertebrata</taxon>
        <taxon>Euteleostomi</taxon>
        <taxon>Mammalia</taxon>
        <taxon>Eutheria</taxon>
        <taxon>Euarchontoglires</taxon>
        <taxon>Primates</taxon>
        <taxon>Haplorrhini</taxon>
        <taxon>Platyrrhini</taxon>
        <taxon>Cebidae</taxon>
        <taxon>Callitrichinae</taxon>
        <taxon>Saguinus</taxon>
    </lineage>
</organism>
<proteinExistence type="predicted"/>
<feature type="region of interest" description="Disordered" evidence="1">
    <location>
        <begin position="1"/>
        <end position="38"/>
    </location>
</feature>
<keyword evidence="3" id="KW-1185">Reference proteome</keyword>
<gene>
    <name evidence="2" type="ORF">P7K49_002002</name>
</gene>
<feature type="region of interest" description="Disordered" evidence="1">
    <location>
        <begin position="84"/>
        <end position="147"/>
    </location>
</feature>
<name>A0ABQ9WG38_SAGOE</name>
<evidence type="ECO:0000256" key="1">
    <source>
        <dbReference type="SAM" id="MobiDB-lite"/>
    </source>
</evidence>
<dbReference type="Proteomes" id="UP001266305">
    <property type="component" value="Unassembled WGS sequence"/>
</dbReference>
<reference evidence="2 3" key="1">
    <citation type="submission" date="2023-05" db="EMBL/GenBank/DDBJ databases">
        <title>B98-5 Cell Line De Novo Hybrid Assembly: An Optical Mapping Approach.</title>
        <authorList>
            <person name="Kananen K."/>
            <person name="Auerbach J.A."/>
            <person name="Kautto E."/>
            <person name="Blachly J.S."/>
        </authorList>
    </citation>
    <scope>NUCLEOTIDE SEQUENCE [LARGE SCALE GENOMIC DNA]</scope>
    <source>
        <strain evidence="2">B95-8</strain>
        <tissue evidence="2">Cell line</tissue>
    </source>
</reference>
<comment type="caution">
    <text evidence="2">The sequence shown here is derived from an EMBL/GenBank/DDBJ whole genome shotgun (WGS) entry which is preliminary data.</text>
</comment>
<evidence type="ECO:0000313" key="2">
    <source>
        <dbReference type="EMBL" id="KAK2120616.1"/>
    </source>
</evidence>